<accession>A0AAE0EN29</accession>
<dbReference type="AlphaFoldDB" id="A0AAE0EN29"/>
<sequence>MSLEIQSGPPVEYYVMTSVYDDPEFRNATFSGESTSQPGKTVFLKVYHKRSYDMAKTFSEGLRYDGPGRSIVVTFSSTSIGHLGVSTDPKALEFHHRQEWEMVKALRNCADEYTKRTVAACVAASRHDEHGAPVHPEILCCDFHTDAYGAVLMRSAGRCVLEIRDTTALCERLLHAHDDFFRKTGFVYADNNLENVFVKDGGEVEFIDVEGCYLATEEEYGSYLKKVGRSSDRTSGSRTFARDWLSHSLSVLPITLQTQGLILCCLTPEVNAEPSGYTSPRTPPSIAHGYVGYDDLAKTPRKCPVTRGKLF</sequence>
<reference evidence="1 2" key="1">
    <citation type="journal article" date="2015" name="Genome Biol. Evol.">
        <title>Comparative Genomics of a Bacterivorous Green Alga Reveals Evolutionary Causalities and Consequences of Phago-Mixotrophic Mode of Nutrition.</title>
        <authorList>
            <person name="Burns J.A."/>
            <person name="Paasch A."/>
            <person name="Narechania A."/>
            <person name="Kim E."/>
        </authorList>
    </citation>
    <scope>NUCLEOTIDE SEQUENCE [LARGE SCALE GENOMIC DNA]</scope>
    <source>
        <strain evidence="1 2">PLY_AMNH</strain>
    </source>
</reference>
<organism evidence="1 2">
    <name type="scientific">Cymbomonas tetramitiformis</name>
    <dbReference type="NCBI Taxonomy" id="36881"/>
    <lineage>
        <taxon>Eukaryota</taxon>
        <taxon>Viridiplantae</taxon>
        <taxon>Chlorophyta</taxon>
        <taxon>Pyramimonadophyceae</taxon>
        <taxon>Pyramimonadales</taxon>
        <taxon>Pyramimonadaceae</taxon>
        <taxon>Cymbomonas</taxon>
    </lineage>
</organism>
<comment type="caution">
    <text evidence="1">The sequence shown here is derived from an EMBL/GenBank/DDBJ whole genome shotgun (WGS) entry which is preliminary data.</text>
</comment>
<proteinExistence type="predicted"/>
<evidence type="ECO:0000313" key="1">
    <source>
        <dbReference type="EMBL" id="KAK3234608.1"/>
    </source>
</evidence>
<keyword evidence="2" id="KW-1185">Reference proteome</keyword>
<dbReference type="Proteomes" id="UP001190700">
    <property type="component" value="Unassembled WGS sequence"/>
</dbReference>
<dbReference type="EMBL" id="LGRX02035483">
    <property type="protein sequence ID" value="KAK3234608.1"/>
    <property type="molecule type" value="Genomic_DNA"/>
</dbReference>
<evidence type="ECO:0000313" key="2">
    <source>
        <dbReference type="Proteomes" id="UP001190700"/>
    </source>
</evidence>
<gene>
    <name evidence="1" type="ORF">CYMTET_55159</name>
</gene>
<protein>
    <submittedName>
        <fullName evidence="1">Uncharacterized protein</fullName>
    </submittedName>
</protein>
<name>A0AAE0EN29_9CHLO</name>